<dbReference type="Proteomes" id="UP000789901">
    <property type="component" value="Unassembled WGS sequence"/>
</dbReference>
<feature type="non-terminal residue" evidence="2">
    <location>
        <position position="1"/>
    </location>
</feature>
<feature type="compositionally biased region" description="Polar residues" evidence="1">
    <location>
        <begin position="132"/>
        <end position="143"/>
    </location>
</feature>
<reference evidence="2 3" key="1">
    <citation type="submission" date="2021-06" db="EMBL/GenBank/DDBJ databases">
        <authorList>
            <person name="Kallberg Y."/>
            <person name="Tangrot J."/>
            <person name="Rosling A."/>
        </authorList>
    </citation>
    <scope>NUCLEOTIDE SEQUENCE [LARGE SCALE GENOMIC DNA]</scope>
    <source>
        <strain evidence="2 3">120-4 pot B 10/14</strain>
    </source>
</reference>
<evidence type="ECO:0000313" key="3">
    <source>
        <dbReference type="Proteomes" id="UP000789901"/>
    </source>
</evidence>
<organism evidence="2 3">
    <name type="scientific">Gigaspora margarita</name>
    <dbReference type="NCBI Taxonomy" id="4874"/>
    <lineage>
        <taxon>Eukaryota</taxon>
        <taxon>Fungi</taxon>
        <taxon>Fungi incertae sedis</taxon>
        <taxon>Mucoromycota</taxon>
        <taxon>Glomeromycotina</taxon>
        <taxon>Glomeromycetes</taxon>
        <taxon>Diversisporales</taxon>
        <taxon>Gigasporaceae</taxon>
        <taxon>Gigaspora</taxon>
    </lineage>
</organism>
<gene>
    <name evidence="2" type="ORF">GMARGA_LOCUS28872</name>
</gene>
<name>A0ABN7WBU4_GIGMA</name>
<evidence type="ECO:0000313" key="2">
    <source>
        <dbReference type="EMBL" id="CAG8825533.1"/>
    </source>
</evidence>
<feature type="compositionally biased region" description="Basic and acidic residues" evidence="1">
    <location>
        <begin position="82"/>
        <end position="102"/>
    </location>
</feature>
<evidence type="ECO:0000256" key="1">
    <source>
        <dbReference type="SAM" id="MobiDB-lite"/>
    </source>
</evidence>
<dbReference type="EMBL" id="CAJVQB010037737">
    <property type="protein sequence ID" value="CAG8825533.1"/>
    <property type="molecule type" value="Genomic_DNA"/>
</dbReference>
<accession>A0ABN7WBU4</accession>
<protein>
    <submittedName>
        <fullName evidence="2">31977_t:CDS:1</fullName>
    </submittedName>
</protein>
<keyword evidence="3" id="KW-1185">Reference proteome</keyword>
<feature type="region of interest" description="Disordered" evidence="1">
    <location>
        <begin position="82"/>
        <end position="143"/>
    </location>
</feature>
<proteinExistence type="predicted"/>
<sequence length="177" mass="20698">MDFRQYISSFASDTNCKNWNVLNCLQYLKNSTKFKFTLDSKQDILDAFVNVFKKISESNKEFNERRFESSFDKNNSLHYNEKSSELKRKYNSKKDEPSEISRKSKSYKIRPFKDKSSISKTSAQDEIESESSDQTYNPPSDSEYSIKAKVKGSYYLDYFIVPGEIDSEDSITVISYE</sequence>
<comment type="caution">
    <text evidence="2">The sequence shown here is derived from an EMBL/GenBank/DDBJ whole genome shotgun (WGS) entry which is preliminary data.</text>
</comment>